<dbReference type="GO" id="GO:0005524">
    <property type="term" value="F:ATP binding"/>
    <property type="evidence" value="ECO:0007669"/>
    <property type="project" value="UniProtKB-UniRule"/>
</dbReference>
<evidence type="ECO:0000256" key="11">
    <source>
        <dbReference type="RuleBase" id="RU368009"/>
    </source>
</evidence>
<dbReference type="InterPro" id="IPR014929">
    <property type="entry name" value="E2-binding"/>
</dbReference>
<dbReference type="GO" id="GO:0045116">
    <property type="term" value="P:protein neddylation"/>
    <property type="evidence" value="ECO:0007669"/>
    <property type="project" value="UniProtKB-UniRule"/>
</dbReference>
<keyword evidence="7 11" id="KW-0067">ATP-binding</keyword>
<dbReference type="InterPro" id="IPR035985">
    <property type="entry name" value="Ubiquitin-activating_enz"/>
</dbReference>
<dbReference type="AlphaFoldDB" id="A0A6U4EQ62"/>
<comment type="similarity">
    <text evidence="2 11">Belongs to the ubiquitin-activating E1 family. UBA3 subfamily.</text>
</comment>
<dbReference type="InterPro" id="IPR033127">
    <property type="entry name" value="UBQ-activ_enz_E1_Cys_AS"/>
</dbReference>
<keyword evidence="4 11" id="KW-0436">Ligase</keyword>
<organism evidence="13">
    <name type="scientific">Phaeomonas parva</name>
    <dbReference type="NCBI Taxonomy" id="124430"/>
    <lineage>
        <taxon>Eukaryota</taxon>
        <taxon>Sar</taxon>
        <taxon>Stramenopiles</taxon>
        <taxon>Ochrophyta</taxon>
        <taxon>Pinguiophyceae</taxon>
        <taxon>Pinguiochrysidales</taxon>
        <taxon>Pinguiochrysidaceae</taxon>
        <taxon>Phaeomonas</taxon>
    </lineage>
</organism>
<dbReference type="EC" id="6.2.1.64" evidence="8 11"/>
<dbReference type="EMBL" id="HBGJ01013332">
    <property type="protein sequence ID" value="CAD9250075.1"/>
    <property type="molecule type" value="Transcribed_RNA"/>
</dbReference>
<dbReference type="PANTHER" id="PTHR10953">
    <property type="entry name" value="UBIQUITIN-ACTIVATING ENZYME E1"/>
    <property type="match status" value="1"/>
</dbReference>
<dbReference type="UniPathway" id="UPA00885"/>
<dbReference type="GO" id="GO:0005737">
    <property type="term" value="C:cytoplasm"/>
    <property type="evidence" value="ECO:0007669"/>
    <property type="project" value="TreeGrafter"/>
</dbReference>
<dbReference type="Pfam" id="PF08825">
    <property type="entry name" value="E2_bind"/>
    <property type="match status" value="1"/>
</dbReference>
<dbReference type="SUPFAM" id="SSF69572">
    <property type="entry name" value="Activating enzymes of the ubiquitin-like proteins"/>
    <property type="match status" value="1"/>
</dbReference>
<accession>A0A6U4EQ62</accession>
<dbReference type="GO" id="GO:0019781">
    <property type="term" value="F:NEDD8 activating enzyme activity"/>
    <property type="evidence" value="ECO:0007669"/>
    <property type="project" value="UniProtKB-UniRule"/>
</dbReference>
<evidence type="ECO:0000313" key="13">
    <source>
        <dbReference type="EMBL" id="CAD9250072.1"/>
    </source>
</evidence>
<evidence type="ECO:0000313" key="14">
    <source>
        <dbReference type="EMBL" id="CAD9250075.1"/>
    </source>
</evidence>
<evidence type="ECO:0000256" key="4">
    <source>
        <dbReference type="ARBA" id="ARBA00022598"/>
    </source>
</evidence>
<evidence type="ECO:0000256" key="9">
    <source>
        <dbReference type="ARBA" id="ARBA00024626"/>
    </source>
</evidence>
<evidence type="ECO:0000256" key="8">
    <source>
        <dbReference type="ARBA" id="ARBA00023624"/>
    </source>
</evidence>
<dbReference type="Gene3D" id="3.40.50.720">
    <property type="entry name" value="NAD(P)-binding Rossmann-like Domain"/>
    <property type="match status" value="1"/>
</dbReference>
<evidence type="ECO:0000256" key="5">
    <source>
        <dbReference type="ARBA" id="ARBA00022741"/>
    </source>
</evidence>
<name>A0A6U4EQ62_9STRA</name>
<feature type="domain" description="E2 binding" evidence="12">
    <location>
        <begin position="357"/>
        <end position="440"/>
    </location>
</feature>
<dbReference type="EMBL" id="HBGJ01013328">
    <property type="protein sequence ID" value="CAD9250072.1"/>
    <property type="molecule type" value="Transcribed_RNA"/>
</dbReference>
<evidence type="ECO:0000256" key="3">
    <source>
        <dbReference type="ARBA" id="ARBA00015203"/>
    </source>
</evidence>
<dbReference type="InterPro" id="IPR030468">
    <property type="entry name" value="Uba3_N"/>
</dbReference>
<keyword evidence="5 11" id="KW-0547">Nucleotide-binding</keyword>
<dbReference type="PANTHER" id="PTHR10953:SF6">
    <property type="entry name" value="NEDD8-ACTIVATING ENZYME E1 CATALYTIC SUBUNIT"/>
    <property type="match status" value="1"/>
</dbReference>
<dbReference type="PROSITE" id="PS00865">
    <property type="entry name" value="UBIQUITIN_ACTIVAT_2"/>
    <property type="match status" value="1"/>
</dbReference>
<dbReference type="FunFam" id="1.10.10.520:FF:000001">
    <property type="entry name" value="NEDD8-activating enzyme E1 catalytic subunit"/>
    <property type="match status" value="1"/>
</dbReference>
<reference evidence="13" key="1">
    <citation type="submission" date="2021-01" db="EMBL/GenBank/DDBJ databases">
        <authorList>
            <person name="Corre E."/>
            <person name="Pelletier E."/>
            <person name="Niang G."/>
            <person name="Scheremetjew M."/>
            <person name="Finn R."/>
            <person name="Kale V."/>
            <person name="Holt S."/>
            <person name="Cochrane G."/>
            <person name="Meng A."/>
            <person name="Brown T."/>
            <person name="Cohen L."/>
        </authorList>
    </citation>
    <scope>NUCLEOTIDE SEQUENCE</scope>
    <source>
        <strain evidence="13">CCMP2877</strain>
    </source>
</reference>
<proteinExistence type="inferred from homology"/>
<evidence type="ECO:0000256" key="6">
    <source>
        <dbReference type="ARBA" id="ARBA00022786"/>
    </source>
</evidence>
<dbReference type="InterPro" id="IPR045886">
    <property type="entry name" value="ThiF/MoeB/HesA"/>
</dbReference>
<dbReference type="SMART" id="SM01181">
    <property type="entry name" value="E2_bind"/>
    <property type="match status" value="1"/>
</dbReference>
<dbReference type="InterPro" id="IPR000594">
    <property type="entry name" value="ThiF_NAD_FAD-bd"/>
</dbReference>
<evidence type="ECO:0000256" key="2">
    <source>
        <dbReference type="ARBA" id="ARBA00006310"/>
    </source>
</evidence>
<dbReference type="Pfam" id="PF00899">
    <property type="entry name" value="ThiF"/>
    <property type="match status" value="1"/>
</dbReference>
<comment type="function">
    <text evidence="11">Catalytic subunit of the dimeric E1 enzyme, which activates NEDD8.</text>
</comment>
<dbReference type="GO" id="GO:0005634">
    <property type="term" value="C:nucleus"/>
    <property type="evidence" value="ECO:0007669"/>
    <property type="project" value="TreeGrafter"/>
</dbReference>
<evidence type="ECO:0000256" key="10">
    <source>
        <dbReference type="PROSITE-ProRule" id="PRU10132"/>
    </source>
</evidence>
<evidence type="ECO:0000259" key="12">
    <source>
        <dbReference type="SMART" id="SM01181"/>
    </source>
</evidence>
<dbReference type="InterPro" id="IPR023318">
    <property type="entry name" value="Ub_act_enz_dom_a_sf"/>
</dbReference>
<protein>
    <recommendedName>
        <fullName evidence="3 11">NEDD8-activating enzyme E1 catalytic subunit</fullName>
        <ecNumber evidence="8 11">6.2.1.64</ecNumber>
    </recommendedName>
</protein>
<evidence type="ECO:0000256" key="1">
    <source>
        <dbReference type="ARBA" id="ARBA00005032"/>
    </source>
</evidence>
<dbReference type="Gene3D" id="1.10.10.520">
    <property type="entry name" value="Ubiquitin activating enzymes (Uba3). Chain: B, domain 2"/>
    <property type="match status" value="1"/>
</dbReference>
<gene>
    <name evidence="13" type="ORF">PPAR1163_LOCUS8433</name>
    <name evidence="14" type="ORF">PPAR1163_LOCUS8436</name>
</gene>
<comment type="pathway">
    <text evidence="1 11">Protein modification; protein neddylation.</text>
</comment>
<sequence length="443" mass="48394">MASMEVEATEPALFTDMELLLQRPSAFPSEEGALPMGEFTPGEGTATLGFLQSRCRVLVVGAGGLGCEILKNLALSGVGDIHVIDMDTIDVSNLNRQFLFRTADVGRPKAEVAAEFVRRRVPSAKVTHYVGKIQDHPPEFFAQFSVIISGLDNIEARRWLNSVLVNLVQIDEDGDPDPETIVPFIDGGTEGFAGQARVILPRLTSCFECSIDAFPPQKHFPLCTIAETPRKPEHCVAYAYIVQWPRERPADKLDKDSPEHMSWVYEKARERADTFGIEGVSYMSTMGVVKNIIPAVASTNALVSGVTVLEALKVLTFASQSLNTYMMYHGATGVHSHTFEYNARDDCAVCGSRVRELKVSSSMTLAELFEELSNDPKLQLAKPSAATADRTIYMPKPPALEAALRGNLARTLAELELGGEEVTITDPVFPGDISLGLKILFTD</sequence>
<feature type="active site" description="Glycyl thioester intermediate" evidence="10">
    <location>
        <position position="223"/>
    </location>
</feature>
<keyword evidence="6 11" id="KW-0833">Ubl conjugation pathway</keyword>
<comment type="catalytic activity">
    <reaction evidence="9 11">
        <text>ATP + [NEDD8 protein] + [E1 NEDD8-activating enzyme]-L-cysteine = AMP + diphosphate + [E1 NEDD8-activating enzyme]-S-[NEDD8 protein]-yl-L-cysteine.</text>
        <dbReference type="EC" id="6.2.1.64"/>
    </reaction>
</comment>
<dbReference type="CDD" id="cd01488">
    <property type="entry name" value="Uba3_RUB"/>
    <property type="match status" value="1"/>
</dbReference>
<dbReference type="Gene3D" id="3.10.290.20">
    <property type="entry name" value="Ubiquitin-like 2 activating enzyme e1b. Chain: B, domain 3"/>
    <property type="match status" value="1"/>
</dbReference>
<evidence type="ECO:0000256" key="7">
    <source>
        <dbReference type="ARBA" id="ARBA00022840"/>
    </source>
</evidence>